<keyword evidence="3" id="KW-0862">Zinc</keyword>
<dbReference type="SUPFAM" id="SSF144232">
    <property type="entry name" value="HIT/MYND zinc finger-like"/>
    <property type="match status" value="1"/>
</dbReference>
<evidence type="ECO:0000256" key="1">
    <source>
        <dbReference type="ARBA" id="ARBA00022723"/>
    </source>
</evidence>
<dbReference type="GO" id="GO:0000492">
    <property type="term" value="P:box C/D snoRNP assembly"/>
    <property type="evidence" value="ECO:0007669"/>
    <property type="project" value="TreeGrafter"/>
</dbReference>
<keyword evidence="2 4" id="KW-0863">Zinc-finger</keyword>
<dbReference type="PROSITE" id="PS51083">
    <property type="entry name" value="ZF_HIT"/>
    <property type="match status" value="1"/>
</dbReference>
<proteinExistence type="predicted"/>
<dbReference type="InterPro" id="IPR007529">
    <property type="entry name" value="Znf_HIT"/>
</dbReference>
<evidence type="ECO:0000259" key="6">
    <source>
        <dbReference type="PROSITE" id="PS51083"/>
    </source>
</evidence>
<accession>A0A0C3NM16</accession>
<dbReference type="GO" id="GO:0005634">
    <property type="term" value="C:nucleus"/>
    <property type="evidence" value="ECO:0007669"/>
    <property type="project" value="TreeGrafter"/>
</dbReference>
<evidence type="ECO:0000256" key="5">
    <source>
        <dbReference type="SAM" id="MobiDB-lite"/>
    </source>
</evidence>
<dbReference type="OrthoDB" id="18412at2759"/>
<reference evidence="7 8" key="1">
    <citation type="journal article" date="2014" name="PLoS Genet.">
        <title>Analysis of the Phlebiopsis gigantea genome, transcriptome and secretome provides insight into its pioneer colonization strategies of wood.</title>
        <authorList>
            <person name="Hori C."/>
            <person name="Ishida T."/>
            <person name="Igarashi K."/>
            <person name="Samejima M."/>
            <person name="Suzuki H."/>
            <person name="Master E."/>
            <person name="Ferreira P."/>
            <person name="Ruiz-Duenas F.J."/>
            <person name="Held B."/>
            <person name="Canessa P."/>
            <person name="Larrondo L.F."/>
            <person name="Schmoll M."/>
            <person name="Druzhinina I.S."/>
            <person name="Kubicek C.P."/>
            <person name="Gaskell J.A."/>
            <person name="Kersten P."/>
            <person name="St John F."/>
            <person name="Glasner J."/>
            <person name="Sabat G."/>
            <person name="Splinter BonDurant S."/>
            <person name="Syed K."/>
            <person name="Yadav J."/>
            <person name="Mgbeahuruike A.C."/>
            <person name="Kovalchuk A."/>
            <person name="Asiegbu F.O."/>
            <person name="Lackner G."/>
            <person name="Hoffmeister D."/>
            <person name="Rencoret J."/>
            <person name="Gutierrez A."/>
            <person name="Sun H."/>
            <person name="Lindquist E."/>
            <person name="Barry K."/>
            <person name="Riley R."/>
            <person name="Grigoriev I.V."/>
            <person name="Henrissat B."/>
            <person name="Kues U."/>
            <person name="Berka R.M."/>
            <person name="Martinez A.T."/>
            <person name="Covert S.F."/>
            <person name="Blanchette R.A."/>
            <person name="Cullen D."/>
        </authorList>
    </citation>
    <scope>NUCLEOTIDE SEQUENCE [LARGE SCALE GENOMIC DNA]</scope>
    <source>
        <strain evidence="7 8">11061_1 CR5-6</strain>
    </source>
</reference>
<organism evidence="7 8">
    <name type="scientific">Phlebiopsis gigantea (strain 11061_1 CR5-6)</name>
    <name type="common">White-rot fungus</name>
    <name type="synonym">Peniophora gigantea</name>
    <dbReference type="NCBI Taxonomy" id="745531"/>
    <lineage>
        <taxon>Eukaryota</taxon>
        <taxon>Fungi</taxon>
        <taxon>Dikarya</taxon>
        <taxon>Basidiomycota</taxon>
        <taxon>Agaricomycotina</taxon>
        <taxon>Agaricomycetes</taxon>
        <taxon>Polyporales</taxon>
        <taxon>Phanerochaetaceae</taxon>
        <taxon>Phlebiopsis</taxon>
    </lineage>
</organism>
<dbReference type="GO" id="GO:0000463">
    <property type="term" value="P:maturation of LSU-rRNA from tricistronic rRNA transcript (SSU-rRNA, 5.8S rRNA, LSU-rRNA)"/>
    <property type="evidence" value="ECO:0007669"/>
    <property type="project" value="TreeGrafter"/>
</dbReference>
<evidence type="ECO:0000313" key="7">
    <source>
        <dbReference type="EMBL" id="KIP06104.1"/>
    </source>
</evidence>
<keyword evidence="8" id="KW-1185">Reference proteome</keyword>
<evidence type="ECO:0000256" key="2">
    <source>
        <dbReference type="ARBA" id="ARBA00022771"/>
    </source>
</evidence>
<evidence type="ECO:0000313" key="8">
    <source>
        <dbReference type="Proteomes" id="UP000053257"/>
    </source>
</evidence>
<dbReference type="Proteomes" id="UP000053257">
    <property type="component" value="Unassembled WGS sequence"/>
</dbReference>
<feature type="compositionally biased region" description="Polar residues" evidence="5">
    <location>
        <begin position="58"/>
        <end position="67"/>
    </location>
</feature>
<protein>
    <recommendedName>
        <fullName evidence="6">HIT-type domain-containing protein</fullName>
    </recommendedName>
</protein>
<feature type="domain" description="HIT-type" evidence="6">
    <location>
        <begin position="9"/>
        <end position="42"/>
    </location>
</feature>
<evidence type="ECO:0000256" key="4">
    <source>
        <dbReference type="PROSITE-ProRule" id="PRU00453"/>
    </source>
</evidence>
<dbReference type="CDD" id="cd23024">
    <property type="entry name" value="zf-HIT_ZNHIT2-3"/>
    <property type="match status" value="1"/>
</dbReference>
<feature type="region of interest" description="Disordered" evidence="5">
    <location>
        <begin position="155"/>
        <end position="177"/>
    </location>
</feature>
<dbReference type="PANTHER" id="PTHR13483">
    <property type="entry name" value="BOX C_D SNORNA PROTEIN 1-RELATED"/>
    <property type="match status" value="1"/>
</dbReference>
<name>A0A0C3NM16_PHLG1</name>
<dbReference type="STRING" id="745531.A0A0C3NM16"/>
<dbReference type="Pfam" id="PF04438">
    <property type="entry name" value="zf-HIT"/>
    <property type="match status" value="1"/>
</dbReference>
<evidence type="ECO:0000256" key="3">
    <source>
        <dbReference type="ARBA" id="ARBA00022833"/>
    </source>
</evidence>
<dbReference type="GO" id="GO:0048254">
    <property type="term" value="P:snoRNA localization"/>
    <property type="evidence" value="ECO:0007669"/>
    <property type="project" value="TreeGrafter"/>
</dbReference>
<dbReference type="GO" id="GO:0008270">
    <property type="term" value="F:zinc ion binding"/>
    <property type="evidence" value="ECO:0007669"/>
    <property type="project" value="UniProtKB-UniRule"/>
</dbReference>
<dbReference type="AlphaFoldDB" id="A0A0C3NM16"/>
<feature type="compositionally biased region" description="Polar residues" evidence="5">
    <location>
        <begin position="160"/>
        <end position="173"/>
    </location>
</feature>
<dbReference type="GO" id="GO:0070761">
    <property type="term" value="C:pre-snoRNP complex"/>
    <property type="evidence" value="ECO:0007669"/>
    <property type="project" value="TreeGrafter"/>
</dbReference>
<feature type="region of interest" description="Disordered" evidence="5">
    <location>
        <begin position="54"/>
        <end position="77"/>
    </location>
</feature>
<dbReference type="EMBL" id="KN840525">
    <property type="protein sequence ID" value="KIP06104.1"/>
    <property type="molecule type" value="Genomic_DNA"/>
</dbReference>
<dbReference type="Gene3D" id="3.30.60.190">
    <property type="match status" value="1"/>
</dbReference>
<sequence>MAPPKRPPCQVCKQQESRYTCARCTTQYCSVPCYKQHKGGNCCAVTDPSFILERDQPDATSGPSTGDLTIDVKPSSPPLRPLTSLKWPYVPEESAYPDPLKRDDPKPLQTRQYEAIATSPAIRKALAANPRLPEVLSSIDRLRGEDREEALQRALGVSASDANRSQRGVPSAQSDEDVKALRDLAEAIELAVRGGKQDALGLDWGD</sequence>
<dbReference type="HOGENOM" id="CLU_105540_0_0_1"/>
<gene>
    <name evidence="7" type="ORF">PHLGIDRAFT_516034</name>
</gene>
<dbReference type="PANTHER" id="PTHR13483:SF11">
    <property type="entry name" value="ZINC FINGER HIT DOMAIN-CONTAINING PROTEIN 3"/>
    <property type="match status" value="1"/>
</dbReference>
<dbReference type="InterPro" id="IPR051639">
    <property type="entry name" value="BCD1"/>
</dbReference>
<keyword evidence="1" id="KW-0479">Metal-binding</keyword>